<dbReference type="KEGG" id="scn:Solca_1177"/>
<feature type="chain" id="PRO_5003614493" description="Outer membrane protein/protective antigen OMA87" evidence="1">
    <location>
        <begin position="23"/>
        <end position="381"/>
    </location>
</feature>
<evidence type="ECO:0000313" key="2">
    <source>
        <dbReference type="EMBL" id="AFD06278.1"/>
    </source>
</evidence>
<dbReference type="Gene3D" id="2.40.160.50">
    <property type="entry name" value="membrane protein fhac: a member of the omp85/tpsb transporter family"/>
    <property type="match status" value="1"/>
</dbReference>
<dbReference type="RefSeq" id="WP_014679505.1">
    <property type="nucleotide sequence ID" value="NC_017770.1"/>
</dbReference>
<reference evidence="2" key="1">
    <citation type="submission" date="2012-02" db="EMBL/GenBank/DDBJ databases">
        <title>The complete genome of Solitalea canadensis DSM 3403.</title>
        <authorList>
            <consortium name="US DOE Joint Genome Institute (JGI-PGF)"/>
            <person name="Lucas S."/>
            <person name="Copeland A."/>
            <person name="Lapidus A."/>
            <person name="Glavina del Rio T."/>
            <person name="Dalin E."/>
            <person name="Tice H."/>
            <person name="Bruce D."/>
            <person name="Goodwin L."/>
            <person name="Pitluck S."/>
            <person name="Peters L."/>
            <person name="Ovchinnikova G."/>
            <person name="Lu M."/>
            <person name="Kyrpides N."/>
            <person name="Mavromatis K."/>
            <person name="Ivanova N."/>
            <person name="Brettin T."/>
            <person name="Detter J.C."/>
            <person name="Han C."/>
            <person name="Larimer F."/>
            <person name="Land M."/>
            <person name="Hauser L."/>
            <person name="Markowitz V."/>
            <person name="Cheng J.-F."/>
            <person name="Hugenholtz P."/>
            <person name="Woyke T."/>
            <person name="Wu D."/>
            <person name="Spring S."/>
            <person name="Schroeder M."/>
            <person name="Kopitz M."/>
            <person name="Brambilla E."/>
            <person name="Klenk H.-P."/>
            <person name="Eisen J.A."/>
        </authorList>
    </citation>
    <scope>NUCLEOTIDE SEQUENCE</scope>
    <source>
        <strain evidence="2">DSM 3403</strain>
    </source>
</reference>
<dbReference type="STRING" id="929556.Solca_1177"/>
<evidence type="ECO:0000313" key="3">
    <source>
        <dbReference type="Proteomes" id="UP000007590"/>
    </source>
</evidence>
<keyword evidence="3" id="KW-1185">Reference proteome</keyword>
<accession>H8KTE1</accession>
<dbReference type="HOGENOM" id="CLU_046092_0_0_10"/>
<proteinExistence type="predicted"/>
<dbReference type="Proteomes" id="UP000007590">
    <property type="component" value="Chromosome"/>
</dbReference>
<feature type="signal peptide" evidence="1">
    <location>
        <begin position="1"/>
        <end position="22"/>
    </location>
</feature>
<sequence length="381" mass="43277">MKARLFYVFLALFTSLTTLSLAQTDSSSLKTPTTKKNFQFIAFPVIGVSPVTKFEFGAGAILSYHLGDKTITRPSYVYSYNSYTVNKQTMINLLNNLYTEGNKWHIYANFSFIDYPVYFYGAGALPDGEFPKINSNRKNLLAFVERKVTKNLFTGIGSMYQSARFTDLSSTKPLENSTLEGKHGGNDIFLGGVVTYDTRDYENQTHKGYFLRIINVHTIGSGKYSTNQFTFDGRIFRPVTKNQFIGFQGYFSSVQGNTIPFYSLAQLGSANLMRGYYNGRYLGQNYSVLQSEYRYTPFLDRKDTGLFSLSRITLAGFAGMGNVFMNQQFEWKDVKPTYGFGARYMFNPKARMCLRVDFAWGNKPNGMARESGTYFAFNEAF</sequence>
<dbReference type="EMBL" id="CP003349">
    <property type="protein sequence ID" value="AFD06278.1"/>
    <property type="molecule type" value="Genomic_DNA"/>
</dbReference>
<dbReference type="eggNOG" id="COG4775">
    <property type="taxonomic scope" value="Bacteria"/>
</dbReference>
<dbReference type="OrthoDB" id="9771071at2"/>
<organism evidence="2 3">
    <name type="scientific">Solitalea canadensis (strain ATCC 29591 / DSM 3403 / JCM 21819 / LMG 8368 / NBRC 15130 / NCIMB 12057 / USAM 9D)</name>
    <name type="common">Flexibacter canadensis</name>
    <dbReference type="NCBI Taxonomy" id="929556"/>
    <lineage>
        <taxon>Bacteria</taxon>
        <taxon>Pseudomonadati</taxon>
        <taxon>Bacteroidota</taxon>
        <taxon>Sphingobacteriia</taxon>
        <taxon>Sphingobacteriales</taxon>
        <taxon>Sphingobacteriaceae</taxon>
        <taxon>Solitalea</taxon>
    </lineage>
</organism>
<name>H8KTE1_SOLCM</name>
<protein>
    <recommendedName>
        <fullName evidence="4">Outer membrane protein/protective antigen OMA87</fullName>
    </recommendedName>
</protein>
<gene>
    <name evidence="2" type="ordered locus">Solca_1177</name>
</gene>
<dbReference type="AlphaFoldDB" id="H8KTE1"/>
<evidence type="ECO:0008006" key="4">
    <source>
        <dbReference type="Google" id="ProtNLM"/>
    </source>
</evidence>
<keyword evidence="1" id="KW-0732">Signal</keyword>
<evidence type="ECO:0000256" key="1">
    <source>
        <dbReference type="SAM" id="SignalP"/>
    </source>
</evidence>